<organism evidence="2 3">
    <name type="scientific">Acrobeloides nanus</name>
    <dbReference type="NCBI Taxonomy" id="290746"/>
    <lineage>
        <taxon>Eukaryota</taxon>
        <taxon>Metazoa</taxon>
        <taxon>Ecdysozoa</taxon>
        <taxon>Nematoda</taxon>
        <taxon>Chromadorea</taxon>
        <taxon>Rhabditida</taxon>
        <taxon>Tylenchina</taxon>
        <taxon>Cephalobomorpha</taxon>
        <taxon>Cephaloboidea</taxon>
        <taxon>Cephalobidae</taxon>
        <taxon>Acrobeloides</taxon>
    </lineage>
</organism>
<evidence type="ECO:0000313" key="3">
    <source>
        <dbReference type="WBParaSite" id="ACRNAN_scaffold80.g10247.t2"/>
    </source>
</evidence>
<accession>A0A914EG13</accession>
<feature type="chain" id="PRO_5036676615" evidence="1">
    <location>
        <begin position="20"/>
        <end position="135"/>
    </location>
</feature>
<name>A0A914EG13_9BILA</name>
<evidence type="ECO:0000256" key="1">
    <source>
        <dbReference type="SAM" id="SignalP"/>
    </source>
</evidence>
<dbReference type="Proteomes" id="UP000887540">
    <property type="component" value="Unplaced"/>
</dbReference>
<sequence>MAMWVYFSVLLLSIVTIHAKSFMMIIECDENKQDISRCSINVPNLNESHREDPHNLERALKERVIEDKLKESAIQYYNLRFKKTRPFSLNTLMILTTTTSSIYDDTNTTSVDIAEKPTMEFNDSCNFWKKISFKC</sequence>
<evidence type="ECO:0000313" key="2">
    <source>
        <dbReference type="Proteomes" id="UP000887540"/>
    </source>
</evidence>
<proteinExistence type="predicted"/>
<dbReference type="WBParaSite" id="ACRNAN_scaffold80.g10247.t2">
    <property type="protein sequence ID" value="ACRNAN_scaffold80.g10247.t2"/>
    <property type="gene ID" value="ACRNAN_scaffold80.g10247"/>
</dbReference>
<feature type="signal peptide" evidence="1">
    <location>
        <begin position="1"/>
        <end position="19"/>
    </location>
</feature>
<protein>
    <submittedName>
        <fullName evidence="3">Uncharacterized protein</fullName>
    </submittedName>
</protein>
<dbReference type="AlphaFoldDB" id="A0A914EG13"/>
<keyword evidence="1" id="KW-0732">Signal</keyword>
<reference evidence="3" key="1">
    <citation type="submission" date="2022-11" db="UniProtKB">
        <authorList>
            <consortium name="WormBaseParasite"/>
        </authorList>
    </citation>
    <scope>IDENTIFICATION</scope>
</reference>
<keyword evidence="2" id="KW-1185">Reference proteome</keyword>